<accession>A0ABQ4NJU2</accession>
<dbReference type="RefSeq" id="WP_220748142.1">
    <property type="nucleotide sequence ID" value="NZ_BPFH01000002.1"/>
</dbReference>
<reference evidence="2 3" key="1">
    <citation type="submission" date="2021-05" db="EMBL/GenBank/DDBJ databases">
        <title>Bacteria Genome sequencing.</title>
        <authorList>
            <person name="Takabe Y."/>
            <person name="Nakajima Y."/>
            <person name="Suzuki S."/>
            <person name="Shiozaki T."/>
        </authorList>
    </citation>
    <scope>NUCLEOTIDE SEQUENCE [LARGE SCALE GENOMIC DNA]</scope>
    <source>
        <strain evidence="2 3">AI_62</strain>
    </source>
</reference>
<feature type="region of interest" description="Disordered" evidence="1">
    <location>
        <begin position="14"/>
        <end position="38"/>
    </location>
</feature>
<evidence type="ECO:0000256" key="1">
    <source>
        <dbReference type="SAM" id="MobiDB-lite"/>
    </source>
</evidence>
<organism evidence="2 3">
    <name type="scientific">Jannaschia pagri</name>
    <dbReference type="NCBI Taxonomy" id="2829797"/>
    <lineage>
        <taxon>Bacteria</taxon>
        <taxon>Pseudomonadati</taxon>
        <taxon>Pseudomonadota</taxon>
        <taxon>Alphaproteobacteria</taxon>
        <taxon>Rhodobacterales</taxon>
        <taxon>Roseobacteraceae</taxon>
        <taxon>Jannaschia</taxon>
    </lineage>
</organism>
<protein>
    <submittedName>
        <fullName evidence="2">Uncharacterized protein</fullName>
    </submittedName>
</protein>
<name>A0ABQ4NJU2_9RHOB</name>
<evidence type="ECO:0000313" key="3">
    <source>
        <dbReference type="Proteomes" id="UP000786693"/>
    </source>
</evidence>
<sequence length="198" mass="21205">MKFDRLLSKAAARLQPASGNPDPVDPLVPPNDGLRGSGSWANEWAGAKSAVERAKSLTNIGRPRKGGAVKADITEGTVRVKPLMTSRDVKLYNWIVDRLEAEAPTCSLHCGVALNAFLTSAEATPEGDPLAGLVADLVITDEQGQPLMALLRENRADPRQQLLTLDALLDADVPIIDIQPRPVLSAMWAEISANLPDD</sequence>
<keyword evidence="3" id="KW-1185">Reference proteome</keyword>
<comment type="caution">
    <text evidence="2">The sequence shown here is derived from an EMBL/GenBank/DDBJ whole genome shotgun (WGS) entry which is preliminary data.</text>
</comment>
<dbReference type="Proteomes" id="UP000786693">
    <property type="component" value="Unassembled WGS sequence"/>
</dbReference>
<evidence type="ECO:0000313" key="2">
    <source>
        <dbReference type="EMBL" id="GIT94621.1"/>
    </source>
</evidence>
<proteinExistence type="predicted"/>
<dbReference type="EMBL" id="BPFH01000002">
    <property type="protein sequence ID" value="GIT94621.1"/>
    <property type="molecule type" value="Genomic_DNA"/>
</dbReference>
<gene>
    <name evidence="2" type="ORF">JANAI62_12440</name>
</gene>